<comment type="caution">
    <text evidence="1">The sequence shown here is derived from an EMBL/GenBank/DDBJ whole genome shotgun (WGS) entry which is preliminary data.</text>
</comment>
<evidence type="ECO:0000313" key="1">
    <source>
        <dbReference type="EMBL" id="MCY1083526.1"/>
    </source>
</evidence>
<sequence>MLSNMPKSVFNGLAALTVAIPVVAWSTLPRVHNVQSQSVNGVEEHVGSQFTYHTATGGNATFSWQEGTLHGFGNLQVKTQTDTFEFKLVRLSSATADEVYGEWDVNKNGGALCAGCKGYLYVSTADLGYDYFKGYVHTNDSSASYLFGGLLTNRFEY</sequence>
<accession>A0ABT4AQH8</accession>
<reference evidence="1 2" key="1">
    <citation type="submission" date="2022-11" db="EMBL/GenBank/DDBJ databases">
        <title>Minimal conservation of predation-associated metabolite biosynthetic gene clusters underscores biosynthetic potential of Myxococcota including descriptions for ten novel species: Archangium lansinium sp. nov., Myxococcus landrumus sp. nov., Nannocystis bai.</title>
        <authorList>
            <person name="Ahearne A."/>
            <person name="Stevens C."/>
            <person name="Phillips K."/>
        </authorList>
    </citation>
    <scope>NUCLEOTIDE SEQUENCE [LARGE SCALE GENOMIC DNA]</scope>
    <source>
        <strain evidence="1 2">MIWBW</strain>
    </source>
</reference>
<dbReference type="RefSeq" id="WP_267542052.1">
    <property type="nucleotide sequence ID" value="NZ_JAPNKA010000001.1"/>
</dbReference>
<dbReference type="Proteomes" id="UP001207654">
    <property type="component" value="Unassembled WGS sequence"/>
</dbReference>
<evidence type="ECO:0008006" key="3">
    <source>
        <dbReference type="Google" id="ProtNLM"/>
    </source>
</evidence>
<protein>
    <recommendedName>
        <fullName evidence="3">Lipoprotein</fullName>
    </recommendedName>
</protein>
<name>A0ABT4AQH8_9BACT</name>
<proteinExistence type="predicted"/>
<organism evidence="1 2">
    <name type="scientific">Archangium lansingense</name>
    <dbReference type="NCBI Taxonomy" id="2995310"/>
    <lineage>
        <taxon>Bacteria</taxon>
        <taxon>Pseudomonadati</taxon>
        <taxon>Myxococcota</taxon>
        <taxon>Myxococcia</taxon>
        <taxon>Myxococcales</taxon>
        <taxon>Cystobacterineae</taxon>
        <taxon>Archangiaceae</taxon>
        <taxon>Archangium</taxon>
    </lineage>
</organism>
<evidence type="ECO:0000313" key="2">
    <source>
        <dbReference type="Proteomes" id="UP001207654"/>
    </source>
</evidence>
<keyword evidence="2" id="KW-1185">Reference proteome</keyword>
<dbReference type="EMBL" id="JAPNKA010000001">
    <property type="protein sequence ID" value="MCY1083526.1"/>
    <property type="molecule type" value="Genomic_DNA"/>
</dbReference>
<gene>
    <name evidence="1" type="ORF">OV287_54720</name>
</gene>